<evidence type="ECO:0000313" key="3">
    <source>
        <dbReference type="EMBL" id="KEY65840.1"/>
    </source>
</evidence>
<feature type="region of interest" description="Disordered" evidence="2">
    <location>
        <begin position="571"/>
        <end position="644"/>
    </location>
</feature>
<evidence type="ECO:0000256" key="1">
    <source>
        <dbReference type="SAM" id="Coils"/>
    </source>
</evidence>
<feature type="compositionally biased region" description="Polar residues" evidence="2">
    <location>
        <begin position="461"/>
        <end position="478"/>
    </location>
</feature>
<dbReference type="Proteomes" id="UP000028045">
    <property type="component" value="Unassembled WGS sequence"/>
</dbReference>
<feature type="region of interest" description="Disordered" evidence="2">
    <location>
        <begin position="461"/>
        <end position="524"/>
    </location>
</feature>
<feature type="compositionally biased region" description="Low complexity" evidence="2">
    <location>
        <begin position="94"/>
        <end position="103"/>
    </location>
</feature>
<feature type="region of interest" description="Disordered" evidence="2">
    <location>
        <begin position="86"/>
        <end position="125"/>
    </location>
</feature>
<gene>
    <name evidence="3" type="ORF">S7711_05846</name>
</gene>
<name>A0A084AKL1_STACB</name>
<proteinExistence type="predicted"/>
<dbReference type="OrthoDB" id="5427699at2759"/>
<feature type="coiled-coil region" evidence="1">
    <location>
        <begin position="171"/>
        <end position="237"/>
    </location>
</feature>
<feature type="compositionally biased region" description="Polar residues" evidence="2">
    <location>
        <begin position="583"/>
        <end position="593"/>
    </location>
</feature>
<feature type="compositionally biased region" description="Basic and acidic residues" evidence="2">
    <location>
        <begin position="485"/>
        <end position="505"/>
    </location>
</feature>
<keyword evidence="4" id="KW-1185">Reference proteome</keyword>
<feature type="compositionally biased region" description="Low complexity" evidence="2">
    <location>
        <begin position="258"/>
        <end position="267"/>
    </location>
</feature>
<feature type="region of interest" description="Disordered" evidence="2">
    <location>
        <begin position="41"/>
        <end position="67"/>
    </location>
</feature>
<feature type="compositionally biased region" description="Low complexity" evidence="2">
    <location>
        <begin position="571"/>
        <end position="582"/>
    </location>
</feature>
<dbReference type="HOGENOM" id="CLU_023048_1_0_1"/>
<feature type="compositionally biased region" description="Basic and acidic residues" evidence="2">
    <location>
        <begin position="601"/>
        <end position="610"/>
    </location>
</feature>
<evidence type="ECO:0000256" key="2">
    <source>
        <dbReference type="SAM" id="MobiDB-lite"/>
    </source>
</evidence>
<evidence type="ECO:0000313" key="4">
    <source>
        <dbReference type="Proteomes" id="UP000028045"/>
    </source>
</evidence>
<reference evidence="3 4" key="1">
    <citation type="journal article" date="2014" name="BMC Genomics">
        <title>Comparative genome sequencing reveals chemotype-specific gene clusters in the toxigenic black mold Stachybotrys.</title>
        <authorList>
            <person name="Semeiks J."/>
            <person name="Borek D."/>
            <person name="Otwinowski Z."/>
            <person name="Grishin N.V."/>
        </authorList>
    </citation>
    <scope>NUCLEOTIDE SEQUENCE [LARGE SCALE GENOMIC DNA]</scope>
    <source>
        <strain evidence="4">CBS 109288 / IBT 7711</strain>
    </source>
</reference>
<dbReference type="EMBL" id="KL648682">
    <property type="protein sequence ID" value="KEY65840.1"/>
    <property type="molecule type" value="Genomic_DNA"/>
</dbReference>
<feature type="compositionally biased region" description="Low complexity" evidence="2">
    <location>
        <begin position="110"/>
        <end position="125"/>
    </location>
</feature>
<accession>A0A084AKL1</accession>
<feature type="compositionally biased region" description="Polar residues" evidence="2">
    <location>
        <begin position="340"/>
        <end position="355"/>
    </location>
</feature>
<feature type="region of interest" description="Disordered" evidence="2">
    <location>
        <begin position="386"/>
        <end position="425"/>
    </location>
</feature>
<organism evidence="3 4">
    <name type="scientific">Stachybotrys chartarum (strain CBS 109288 / IBT 7711)</name>
    <name type="common">Toxic black mold</name>
    <name type="synonym">Stilbospora chartarum</name>
    <dbReference type="NCBI Taxonomy" id="1280523"/>
    <lineage>
        <taxon>Eukaryota</taxon>
        <taxon>Fungi</taxon>
        <taxon>Dikarya</taxon>
        <taxon>Ascomycota</taxon>
        <taxon>Pezizomycotina</taxon>
        <taxon>Sordariomycetes</taxon>
        <taxon>Hypocreomycetidae</taxon>
        <taxon>Hypocreales</taxon>
        <taxon>Stachybotryaceae</taxon>
        <taxon>Stachybotrys</taxon>
    </lineage>
</organism>
<protein>
    <submittedName>
        <fullName evidence="3">Uncharacterized protein</fullName>
    </submittedName>
</protein>
<dbReference type="AlphaFoldDB" id="A0A084AKL1"/>
<feature type="compositionally biased region" description="Polar residues" evidence="2">
    <location>
        <begin position="282"/>
        <end position="293"/>
    </location>
</feature>
<sequence>MTKLPSEAFLPSGAVDADVSLAHATEHHYSHANGSPPYVLAPYQPGATASAPGSRIHAHSIPRGSHSLFGRPDMLPLSAFSPTSAPAPPINYRPSHLSLSSLPPFDPTGQRPSASQSPAASVRSAKLSPSLGPVVGLRNSISRSVSADAAAPQHTSIHLVQRLAQQNTLIREAWEAERNYLEANRRRAEEVYQEERAIMEDVRDSWEDEKVLLLVEIQSLKERIQRLEGENTTLRAVATQTVQAAGLVSPFSDPRTTSGQQSGGVSSLTPTTVPTRDFRQPHNPSVQAPSTHISDADASVLPPGLDGASRRPHFASPGASRMSPTAQPESSPFVPLEPRTQPQNSSPHDFLSSSSEDVETPVAVIDVHEIDPKLEGIPIKATAVQKSTFAEPSDNPSPAPSPPADTSVSHQPKPLPFKRVSSKEQTIQVLAAEESRRLTLHAGHTPNHSLSLFPTMTATDVGTSEGATPTISEPSGSLSAPDAARFNEKGKETEEAEPEHPKITDPDAPLPLGADVYPEPILDPADDVPLKGPLMIKNIPAQDEVFFSRLNAKLETISQGRDALPTVVRSSVSSETVADSSSMAGPSQHTSQAVAPVGGDASHDARSGPERDDEDTPGASQAPDVDVPLKLRTTTNFGAPFGVA</sequence>
<feature type="region of interest" description="Disordered" evidence="2">
    <location>
        <begin position="248"/>
        <end position="357"/>
    </location>
</feature>
<keyword evidence="1" id="KW-0175">Coiled coil</keyword>